<sequence length="92" mass="9204">MIFRLLLISFILSLAFDAHAAIDTIRSSSGDSGGPCPSAAADAPSAAPGAPADAAAPAAAPLPDAAPAPRSNNASLPRPGLRWHSFLPGMMK</sequence>
<feature type="region of interest" description="Disordered" evidence="1">
    <location>
        <begin position="26"/>
        <end position="92"/>
    </location>
</feature>
<keyword evidence="2" id="KW-0732">Signal</keyword>
<protein>
    <submittedName>
        <fullName evidence="3">Uncharacterized protein</fullName>
    </submittedName>
</protein>
<reference evidence="3 4" key="1">
    <citation type="journal article" date="2016" name="Antonie Van Leeuwenhoek">
        <title>Denitratimonas tolerans gen. nov., sp. nov., a denitrifying bacterium isolated from a bioreactor for tannery wastewater treatment.</title>
        <authorList>
            <person name="Han S.I."/>
            <person name="Kim J.O."/>
            <person name="Lee Y.R."/>
            <person name="Ekpeghere K.I."/>
            <person name="Koh S.C."/>
            <person name="Whang K.S."/>
        </authorList>
    </citation>
    <scope>NUCLEOTIDE SEQUENCE [LARGE SCALE GENOMIC DNA]</scope>
    <source>
        <strain evidence="3 4">KACC 17565</strain>
    </source>
</reference>
<evidence type="ECO:0000256" key="1">
    <source>
        <dbReference type="SAM" id="MobiDB-lite"/>
    </source>
</evidence>
<proteinExistence type="predicted"/>
<dbReference type="RefSeq" id="WP_337333866.1">
    <property type="nucleotide sequence ID" value="NZ_JBBDHC010000001.1"/>
</dbReference>
<feature type="compositionally biased region" description="Low complexity" evidence="1">
    <location>
        <begin position="27"/>
        <end position="69"/>
    </location>
</feature>
<accession>A0AAW9QYM1</accession>
<evidence type="ECO:0000313" key="4">
    <source>
        <dbReference type="Proteomes" id="UP001364472"/>
    </source>
</evidence>
<organism evidence="3 4">
    <name type="scientific">Denitratimonas tolerans</name>
    <dbReference type="NCBI Taxonomy" id="1338420"/>
    <lineage>
        <taxon>Bacteria</taxon>
        <taxon>Pseudomonadati</taxon>
        <taxon>Pseudomonadota</taxon>
        <taxon>Gammaproteobacteria</taxon>
        <taxon>Lysobacterales</taxon>
        <taxon>Lysobacteraceae</taxon>
        <taxon>Denitratimonas</taxon>
    </lineage>
</organism>
<feature type="chain" id="PRO_5043623029" evidence="2">
    <location>
        <begin position="21"/>
        <end position="92"/>
    </location>
</feature>
<name>A0AAW9QYM1_9GAMM</name>
<dbReference type="AlphaFoldDB" id="A0AAW9QYM1"/>
<dbReference type="Proteomes" id="UP001364472">
    <property type="component" value="Unassembled WGS sequence"/>
</dbReference>
<keyword evidence="4" id="KW-1185">Reference proteome</keyword>
<evidence type="ECO:0000313" key="3">
    <source>
        <dbReference type="EMBL" id="MEJ1248150.1"/>
    </source>
</evidence>
<gene>
    <name evidence="3" type="ORF">WB794_00440</name>
</gene>
<feature type="signal peptide" evidence="2">
    <location>
        <begin position="1"/>
        <end position="20"/>
    </location>
</feature>
<dbReference type="EMBL" id="JBBDHC010000001">
    <property type="protein sequence ID" value="MEJ1248150.1"/>
    <property type="molecule type" value="Genomic_DNA"/>
</dbReference>
<comment type="caution">
    <text evidence="3">The sequence shown here is derived from an EMBL/GenBank/DDBJ whole genome shotgun (WGS) entry which is preliminary data.</text>
</comment>
<evidence type="ECO:0000256" key="2">
    <source>
        <dbReference type="SAM" id="SignalP"/>
    </source>
</evidence>